<evidence type="ECO:0000313" key="2">
    <source>
        <dbReference type="Proteomes" id="UP000232688"/>
    </source>
</evidence>
<reference evidence="1 2" key="2">
    <citation type="submission" date="2017-10" db="EMBL/GenBank/DDBJ databases">
        <title>Genome analyses suggest a sexual origin of heterokaryosis in a supposedly ancient asexual fungus.</title>
        <authorList>
            <person name="Corradi N."/>
            <person name="Sedzielewska K."/>
            <person name="Noel J."/>
            <person name="Charron P."/>
            <person name="Farinelli L."/>
            <person name="Marton T."/>
            <person name="Kruger M."/>
            <person name="Pelin A."/>
            <person name="Brachmann A."/>
            <person name="Corradi N."/>
        </authorList>
    </citation>
    <scope>NUCLEOTIDE SEQUENCE [LARGE SCALE GENOMIC DNA]</scope>
    <source>
        <strain evidence="1 2">A1</strain>
    </source>
</reference>
<reference evidence="1 2" key="1">
    <citation type="submission" date="2017-10" db="EMBL/GenBank/DDBJ databases">
        <title>Extensive intraspecific genome diversity in a model arbuscular mycorrhizal fungus.</title>
        <authorList>
            <person name="Chen E.C.H."/>
            <person name="Morin E."/>
            <person name="Baudet D."/>
            <person name="Noel J."/>
            <person name="Ndikumana S."/>
            <person name="Charron P."/>
            <person name="St-Onge C."/>
            <person name="Giorgi J."/>
            <person name="Grigoriev I.V."/>
            <person name="Roux C."/>
            <person name="Martin F.M."/>
            <person name="Corradi N."/>
        </authorList>
    </citation>
    <scope>NUCLEOTIDE SEQUENCE [LARGE SCALE GENOMIC DNA]</scope>
    <source>
        <strain evidence="1 2">A1</strain>
    </source>
</reference>
<dbReference type="VEuPathDB" id="FungiDB:RhiirFUN_014840"/>
<sequence>MADLSQGNDLARILRQNANYGCRTCKVFKDTFTEIDYDIKKHERYYYLTDNYLQQLHDVPLLQIAFAKEYSLCIKPNVLDQLFQDCHTQTSQDAFHAVAGLGGRLLNITLESFTRDGEANFLTVWKSFEFPLYWSRQQNPILYQNTISMIKQCWVKFAICSKAVFAESMSDNDYVRLDAMLQNLSINLLKVFPEEFSNLSNLYVLRHFSEHA</sequence>
<dbReference type="EMBL" id="LLXH01000618">
    <property type="protein sequence ID" value="PKC64613.1"/>
    <property type="molecule type" value="Genomic_DNA"/>
</dbReference>
<comment type="caution">
    <text evidence="1">The sequence shown here is derived from an EMBL/GenBank/DDBJ whole genome shotgun (WGS) entry which is preliminary data.</text>
</comment>
<dbReference type="VEuPathDB" id="FungiDB:RhiirA1_462163"/>
<organism evidence="1 2">
    <name type="scientific">Rhizophagus irregularis</name>
    <dbReference type="NCBI Taxonomy" id="588596"/>
    <lineage>
        <taxon>Eukaryota</taxon>
        <taxon>Fungi</taxon>
        <taxon>Fungi incertae sedis</taxon>
        <taxon>Mucoromycota</taxon>
        <taxon>Glomeromycotina</taxon>
        <taxon>Glomeromycetes</taxon>
        <taxon>Glomerales</taxon>
        <taxon>Glomeraceae</taxon>
        <taxon>Rhizophagus</taxon>
    </lineage>
</organism>
<name>A0A2N0RMT4_9GLOM</name>
<dbReference type="Proteomes" id="UP000232688">
    <property type="component" value="Unassembled WGS sequence"/>
</dbReference>
<evidence type="ECO:0000313" key="1">
    <source>
        <dbReference type="EMBL" id="PKC64613.1"/>
    </source>
</evidence>
<dbReference type="AlphaFoldDB" id="A0A2N0RMT4"/>
<accession>A0A2N0RMT4</accession>
<protein>
    <submittedName>
        <fullName evidence="1">Uncharacterized protein</fullName>
    </submittedName>
</protein>
<proteinExistence type="predicted"/>
<gene>
    <name evidence="1" type="ORF">RhiirA1_462163</name>
</gene>